<keyword evidence="2" id="KW-0472">Membrane</keyword>
<dbReference type="InterPro" id="IPR037185">
    <property type="entry name" value="EmrE-like"/>
</dbReference>
<dbReference type="RefSeq" id="WP_170078096.1">
    <property type="nucleotide sequence ID" value="NZ_JABAFA010000083.1"/>
</dbReference>
<dbReference type="Pfam" id="PF00892">
    <property type="entry name" value="EamA"/>
    <property type="match status" value="2"/>
</dbReference>
<comment type="similarity">
    <text evidence="1">Belongs to the EamA transporter family.</text>
</comment>
<reference evidence="4 5" key="1">
    <citation type="submission" date="2020-04" db="EMBL/GenBank/DDBJ databases">
        <authorList>
            <person name="Hitch T.C.A."/>
            <person name="Wylensek D."/>
            <person name="Clavel T."/>
        </authorList>
    </citation>
    <scope>NUCLEOTIDE SEQUENCE [LARGE SCALE GENOMIC DNA]</scope>
    <source>
        <strain evidence="4 5">PG-130-P53-12</strain>
    </source>
</reference>
<keyword evidence="2" id="KW-1133">Transmembrane helix</keyword>
<name>A0A848B6E2_9FIRM</name>
<evidence type="ECO:0000313" key="4">
    <source>
        <dbReference type="EMBL" id="NMD99909.1"/>
    </source>
</evidence>
<comment type="caution">
    <text evidence="4">The sequence shown here is derived from an EMBL/GenBank/DDBJ whole genome shotgun (WGS) entry which is preliminary data.</text>
</comment>
<feature type="transmembrane region" description="Helical" evidence="2">
    <location>
        <begin position="186"/>
        <end position="206"/>
    </location>
</feature>
<proteinExistence type="inferred from homology"/>
<evidence type="ECO:0000256" key="1">
    <source>
        <dbReference type="ARBA" id="ARBA00007362"/>
    </source>
</evidence>
<dbReference type="Proteomes" id="UP000543804">
    <property type="component" value="Unassembled WGS sequence"/>
</dbReference>
<feature type="transmembrane region" description="Helical" evidence="2">
    <location>
        <begin position="274"/>
        <end position="290"/>
    </location>
</feature>
<dbReference type="EMBL" id="JABAFA010000083">
    <property type="protein sequence ID" value="NMD99909.1"/>
    <property type="molecule type" value="Genomic_DNA"/>
</dbReference>
<evidence type="ECO:0000256" key="2">
    <source>
        <dbReference type="SAM" id="Phobius"/>
    </source>
</evidence>
<dbReference type="SUPFAM" id="SSF103481">
    <property type="entry name" value="Multidrug resistance efflux transporter EmrE"/>
    <property type="match status" value="2"/>
</dbReference>
<feature type="transmembrane region" description="Helical" evidence="2">
    <location>
        <begin position="72"/>
        <end position="93"/>
    </location>
</feature>
<keyword evidence="5" id="KW-1185">Reference proteome</keyword>
<sequence>MEQKGNSACGAACVALAGILWGILGLFVRALGDSGLTPFDVVGVRALVAAGVLLLFLLATDRRALLVRPRDLWCFLGTGLCSIVFFNYCYFTAVRMMSLASAAVLLYTAPAFVMLLSSALFGERLTRRRLAALLCTFLGCASVTGVFGAQQSLTPAGVLIGLGAGLGYALYTIFSRYAIARGYQAPTITFYTFLIAALCVCLADGTARLRAAAAVPEALALMLALGLVSTVAPFLLYTIGLRSLSGARASIIASIEPVTAALIGIALYGEQPGIGTLLGLLLVLLGIFFARKA</sequence>
<evidence type="ECO:0000313" key="5">
    <source>
        <dbReference type="Proteomes" id="UP000543804"/>
    </source>
</evidence>
<organism evidence="4 5">
    <name type="scientific">Selenomonas bovis</name>
    <dbReference type="NCBI Taxonomy" id="416586"/>
    <lineage>
        <taxon>Bacteria</taxon>
        <taxon>Bacillati</taxon>
        <taxon>Bacillota</taxon>
        <taxon>Negativicutes</taxon>
        <taxon>Selenomonadales</taxon>
        <taxon>Selenomonadaceae</taxon>
        <taxon>Selenomonas</taxon>
    </lineage>
</organism>
<dbReference type="InterPro" id="IPR000620">
    <property type="entry name" value="EamA_dom"/>
</dbReference>
<feature type="transmembrane region" description="Helical" evidence="2">
    <location>
        <begin position="42"/>
        <end position="60"/>
    </location>
</feature>
<feature type="transmembrane region" description="Helical" evidence="2">
    <location>
        <begin position="249"/>
        <end position="268"/>
    </location>
</feature>
<accession>A0A848B6E2</accession>
<dbReference type="PANTHER" id="PTHR22911:SF79">
    <property type="entry name" value="MOBA-LIKE NTP TRANSFERASE DOMAIN-CONTAINING PROTEIN"/>
    <property type="match status" value="1"/>
</dbReference>
<gene>
    <name evidence="4" type="ORF">HF878_10690</name>
</gene>
<keyword evidence="2" id="KW-0812">Transmembrane</keyword>
<dbReference type="Gene3D" id="1.10.3730.20">
    <property type="match status" value="1"/>
</dbReference>
<feature type="transmembrane region" description="Helical" evidence="2">
    <location>
        <begin position="218"/>
        <end position="237"/>
    </location>
</feature>
<feature type="transmembrane region" description="Helical" evidence="2">
    <location>
        <begin position="130"/>
        <end position="150"/>
    </location>
</feature>
<feature type="transmembrane region" description="Helical" evidence="2">
    <location>
        <begin position="156"/>
        <end position="174"/>
    </location>
</feature>
<feature type="transmembrane region" description="Helical" evidence="2">
    <location>
        <begin position="99"/>
        <end position="121"/>
    </location>
</feature>
<protein>
    <submittedName>
        <fullName evidence="4">EamA family transporter</fullName>
    </submittedName>
</protein>
<dbReference type="PANTHER" id="PTHR22911">
    <property type="entry name" value="ACYL-MALONYL CONDENSING ENZYME-RELATED"/>
    <property type="match status" value="1"/>
</dbReference>
<dbReference type="AlphaFoldDB" id="A0A848B6E2"/>
<feature type="domain" description="EamA" evidence="3">
    <location>
        <begin position="157"/>
        <end position="289"/>
    </location>
</feature>
<evidence type="ECO:0000259" key="3">
    <source>
        <dbReference type="Pfam" id="PF00892"/>
    </source>
</evidence>
<feature type="domain" description="EamA" evidence="3">
    <location>
        <begin position="10"/>
        <end position="143"/>
    </location>
</feature>
<feature type="transmembrane region" description="Helical" evidence="2">
    <location>
        <begin position="7"/>
        <end position="30"/>
    </location>
</feature>
<dbReference type="GO" id="GO:0016020">
    <property type="term" value="C:membrane"/>
    <property type="evidence" value="ECO:0007669"/>
    <property type="project" value="InterPro"/>
</dbReference>